<evidence type="ECO:0000259" key="1">
    <source>
        <dbReference type="Pfam" id="PF18864"/>
    </source>
</evidence>
<dbReference type="RefSeq" id="WP_193866775.1">
    <property type="nucleotide sequence ID" value="NZ_JADEYR010000019.1"/>
</dbReference>
<reference evidence="2 3" key="1">
    <citation type="submission" date="2020-10" db="EMBL/GenBank/DDBJ databases">
        <title>Draft genome and description of Brachybacterium epidermidis sp nov.</title>
        <authorList>
            <person name="Boxberger M."/>
            <person name="La Scola B."/>
        </authorList>
    </citation>
    <scope>NUCLEOTIDE SEQUENCE [LARGE SCALE GENOMIC DNA]</scope>
    <source>
        <strain evidence="2 3">Marseille-Q2903</strain>
    </source>
</reference>
<evidence type="ECO:0000313" key="3">
    <source>
        <dbReference type="Proteomes" id="UP000644727"/>
    </source>
</evidence>
<organism evidence="2 3">
    <name type="scientific">Brachybacterium epidermidis</name>
    <dbReference type="NCBI Taxonomy" id="2781983"/>
    <lineage>
        <taxon>Bacteria</taxon>
        <taxon>Bacillati</taxon>
        <taxon>Actinomycetota</taxon>
        <taxon>Actinomycetes</taxon>
        <taxon>Micrococcales</taxon>
        <taxon>Dermabacteraceae</taxon>
        <taxon>Brachybacterium</taxon>
    </lineage>
</organism>
<dbReference type="Pfam" id="PF18864">
    <property type="entry name" value="AbiTii"/>
    <property type="match status" value="1"/>
</dbReference>
<dbReference type="InterPro" id="IPR041304">
    <property type="entry name" value="AbiTii"/>
</dbReference>
<protein>
    <recommendedName>
        <fullName evidence="1">AbiTii domain-containing protein</fullName>
    </recommendedName>
</protein>
<evidence type="ECO:0000313" key="2">
    <source>
        <dbReference type="EMBL" id="MBE9405036.1"/>
    </source>
</evidence>
<sequence>MATLLDQIIDGSSDEGVKTPDLLRKVQVAATRIGAPGVVDWVKQELQGYTDDSDLPSYRKMQTVVMGHFTGPMQSQIKKQLPPYPGFEDDFFIEMRQPLITLQSFAEAEEDAQLQWPIWRVEEYEKTGAFAIQLYGLFGAWNVITRQSLLGVIDTVRSKAMEFALELQESFPDAGSVDGPSVAKNTAVAPIVFNTTNNIYGHGANIATGSDIAQKSVVKGNPEEFKRQLKSLGLNDVEAEQFTQIIYEEQSIDKPRTKAFLEKVRAGSIAVGTAVPSNVIAGSLVELAKMYLGIS</sequence>
<accession>A0ABR9W3K4</accession>
<keyword evidence="3" id="KW-1185">Reference proteome</keyword>
<name>A0ABR9W3K4_9MICO</name>
<proteinExistence type="predicted"/>
<dbReference type="Proteomes" id="UP000644727">
    <property type="component" value="Unassembled WGS sequence"/>
</dbReference>
<gene>
    <name evidence="2" type="ORF">IOE58_12885</name>
</gene>
<feature type="domain" description="AbiTii" evidence="1">
    <location>
        <begin position="4"/>
        <end position="189"/>
    </location>
</feature>
<dbReference type="EMBL" id="JADEYR010000019">
    <property type="protein sequence ID" value="MBE9405036.1"/>
    <property type="molecule type" value="Genomic_DNA"/>
</dbReference>
<comment type="caution">
    <text evidence="2">The sequence shown here is derived from an EMBL/GenBank/DDBJ whole genome shotgun (WGS) entry which is preliminary data.</text>
</comment>